<evidence type="ECO:0000259" key="10">
    <source>
        <dbReference type="PROSITE" id="PS50172"/>
    </source>
</evidence>
<dbReference type="EC" id="2.4.2.-" evidence="8"/>
<evidence type="ECO:0000256" key="7">
    <source>
        <dbReference type="ARBA" id="ARBA00024347"/>
    </source>
</evidence>
<evidence type="ECO:0000313" key="15">
    <source>
        <dbReference type="EMBL" id="RMX39683.1"/>
    </source>
</evidence>
<dbReference type="Pfam" id="PF00644">
    <property type="entry name" value="PARP"/>
    <property type="match status" value="1"/>
</dbReference>
<comment type="similarity">
    <text evidence="7">Belongs to the ARTD/PARP family.</text>
</comment>
<dbReference type="InterPro" id="IPR004102">
    <property type="entry name" value="Poly(ADP-ribose)pol_reg_dom"/>
</dbReference>
<evidence type="ECO:0000259" key="13">
    <source>
        <dbReference type="PROSITE" id="PS51060"/>
    </source>
</evidence>
<keyword evidence="2 8" id="KW-0328">Glycosyltransferase</keyword>
<comment type="caution">
    <text evidence="15">The sequence shown here is derived from an EMBL/GenBank/DDBJ whole genome shotgun (WGS) entry which is preliminary data.</text>
</comment>
<dbReference type="InterPro" id="IPR002035">
    <property type="entry name" value="VWF_A"/>
</dbReference>
<dbReference type="Pfam" id="PF02877">
    <property type="entry name" value="PARP_reg"/>
    <property type="match status" value="1"/>
</dbReference>
<dbReference type="PROSITE" id="PS51060">
    <property type="entry name" value="PARP_ALPHA_HD"/>
    <property type="match status" value="1"/>
</dbReference>
<feature type="domain" description="BRCT" evidence="10">
    <location>
        <begin position="11"/>
        <end position="108"/>
    </location>
</feature>
<dbReference type="Proteomes" id="UP000275408">
    <property type="component" value="Unassembled WGS sequence"/>
</dbReference>
<keyword evidence="16" id="KW-1185">Reference proteome</keyword>
<organism evidence="15 16">
    <name type="scientific">Pocillopora damicornis</name>
    <name type="common">Cauliflower coral</name>
    <name type="synonym">Millepora damicornis</name>
    <dbReference type="NCBI Taxonomy" id="46731"/>
    <lineage>
        <taxon>Eukaryota</taxon>
        <taxon>Metazoa</taxon>
        <taxon>Cnidaria</taxon>
        <taxon>Anthozoa</taxon>
        <taxon>Hexacorallia</taxon>
        <taxon>Scleractinia</taxon>
        <taxon>Astrocoeniina</taxon>
        <taxon>Pocilloporidae</taxon>
        <taxon>Pocillopora</taxon>
    </lineage>
</organism>
<reference evidence="15 16" key="1">
    <citation type="journal article" date="2018" name="Sci. Rep.">
        <title>Comparative analysis of the Pocillopora damicornis genome highlights role of immune system in coral evolution.</title>
        <authorList>
            <person name="Cunning R."/>
            <person name="Bay R.A."/>
            <person name="Gillette P."/>
            <person name="Baker A.C."/>
            <person name="Traylor-Knowles N."/>
        </authorList>
    </citation>
    <scope>NUCLEOTIDE SEQUENCE [LARGE SCALE GENOMIC DNA]</scope>
    <source>
        <strain evidence="15">RSMAS</strain>
        <tissue evidence="15">Whole animal</tissue>
    </source>
</reference>
<dbReference type="InterPro" id="IPR036616">
    <property type="entry name" value="Poly(ADP-ribose)pol_reg_dom_sf"/>
</dbReference>
<dbReference type="PROSITE" id="PS51468">
    <property type="entry name" value="VIT"/>
    <property type="match status" value="1"/>
</dbReference>
<name>A0A3M6TE90_POCDA</name>
<evidence type="ECO:0000256" key="6">
    <source>
        <dbReference type="ARBA" id="ARBA00023242"/>
    </source>
</evidence>
<dbReference type="SUPFAM" id="SSF52113">
    <property type="entry name" value="BRCT domain"/>
    <property type="match status" value="1"/>
</dbReference>
<dbReference type="PANTHER" id="PTHR46530:SF1">
    <property type="entry name" value="PROTEIN MONO-ADP-RIBOSYLTRANSFERASE PARP4"/>
    <property type="match status" value="1"/>
</dbReference>
<sequence>MPSVLDMGTLKVSGVFENCQFVVDFAASLSLTYKGKEEIRRKIVENGGTLSYVLTKQTNFLVTGDSERALSSYKGRTAVKLGIPVVPFDFITDCIKSGKLVDPQPFPLSETLESQNFSSGKIVAKNQREDNVTKPTKKQKLPDLNRIKVWPYKAVDGPEFDEPNCEIVKDALLAKTNPGDGPLLLYSLELHFIPSHVPCTSSRYRLFTHQGTLMAFIMGHNEGTKECRYFSSSEEAFGAFIAIIDQQFADGYKKLSKYPSPNIGSDRLKQLLNEESSSQEDSSISPEVANLINYIWNEAVGSLADILATPLSSIKLEDVEKAEAILLLLRKSIDDGEGVSIIHQLSDEFFSAIPHKNRGENISSKRLIAQKQDLCQLIKDMVSIGESTNWKTRQDVHSKYRALKSYIECLNHESDGFKKIQKLVKSSETSPPDIDVLNVYSIHRPVEETAFSPQIGNNALLFHASKVANFVGILSRGLLMPKIVVDDFGGQRSDPGMLGSGIYFSNSASTSAKYSAPGSKGSRLMLVNEVALGKVKEFKTFTMDLTSPPPGYSSCHGVRNTDNEPSDFKFVLRGDVVVADRDDASIDSGFFDDSSEAAPEDHRGSVVLTDVMSIVDPLTKVEAGLKGTGDKSIPLQSVHIRARLLDLAAQVIVFQEYSNNSSTPIEAKYVFPLDDMAAVCGFEAFINGKHIVGEVKEKEQAHKEYREAISKGHGAYLMDEETPDVFTVSVGNLPPGAQVLIKITYVTELTVDGEHICFSLPGTVAPWTRDKALEEVTQTYVDTVRIGEVGPCDPAFDVSMKVSVEMPFEIRSLDSPTHAMKVKIHVPRMWVERHTNNSDRQACMLTFYPEFEAKSPSEVEVIFLLDLSCSMKGSNLNDAKKILLMCLSLVKEGWIFNVLVFGSRAEKSLKMTKVLTRQGKLKQVERNGAVMSHDLDDSVYKNGSLKEGCLISFAAAALMNMTRIPERYQWPINTSVFHAILVLIIVIVRKDKDSFEEAKKFVESLIADKGSTELWRVLRKLYMLPTLSTADHPRNLFLISDGHVTEEETTLGLIRNHCQSDRLFSLGVGSTANRYLLRAMSRVGAGASEFFEGSAKSKWERKVRSQLSKAEQPGLTSVGVTWQQHDSGSSPPVQAPHQLLSLFNGSRQVVYGFVDNCTQATLSAEVNGTTVSTMVSTADLNITKGKILHQLTARAIIRDWDEGSLHEQRTGHEIVKRDRKDFIVSLSKTFSVVSKFTSFVAVEHREKDEKFKEGQGPSILELVSTEDVDILEYIAWESRPVMEKNQELNIEEKLEKKLQEAKVLETSSVLQSERLYKEIIEEAKENLGADQPVTVKAIKALSNLYTLMGEEEKACRIFEENESAVSDFSLDVEVPRNSTSKDSDWSDPTEGSAFSSGDSSDNNVSVAEAELLDEEELEFCEMDQQEMDEEVEASEAHSPRVIMRAMNSASKTRTQGTVERVFSY</sequence>
<gene>
    <name evidence="15" type="ORF">pdam_00008036</name>
</gene>
<evidence type="ECO:0000256" key="2">
    <source>
        <dbReference type="ARBA" id="ARBA00022676"/>
    </source>
</evidence>
<evidence type="ECO:0000256" key="1">
    <source>
        <dbReference type="ARBA" id="ARBA00004123"/>
    </source>
</evidence>
<dbReference type="EMBL" id="RCHS01003789">
    <property type="protein sequence ID" value="RMX39683.1"/>
    <property type="molecule type" value="Genomic_DNA"/>
</dbReference>
<feature type="domain" description="VIT" evidence="14">
    <location>
        <begin position="619"/>
        <end position="747"/>
    </location>
</feature>
<feature type="compositionally biased region" description="Low complexity" evidence="9">
    <location>
        <begin position="1395"/>
        <end position="1404"/>
    </location>
</feature>
<evidence type="ECO:0000313" key="16">
    <source>
        <dbReference type="Proteomes" id="UP000275408"/>
    </source>
</evidence>
<dbReference type="Pfam" id="PF08487">
    <property type="entry name" value="VIT"/>
    <property type="match status" value="1"/>
</dbReference>
<keyword evidence="6" id="KW-0539">Nucleus</keyword>
<dbReference type="Gene3D" id="3.40.50.10190">
    <property type="entry name" value="BRCT domain"/>
    <property type="match status" value="1"/>
</dbReference>
<dbReference type="InterPro" id="IPR036420">
    <property type="entry name" value="BRCT_dom_sf"/>
</dbReference>
<dbReference type="Gene3D" id="3.40.50.410">
    <property type="entry name" value="von Willebrand factor, type A domain"/>
    <property type="match status" value="1"/>
</dbReference>
<keyword evidence="4" id="KW-0548">Nucleotidyltransferase</keyword>
<evidence type="ECO:0000256" key="8">
    <source>
        <dbReference type="RuleBase" id="RU362114"/>
    </source>
</evidence>
<evidence type="ECO:0000256" key="9">
    <source>
        <dbReference type="SAM" id="MobiDB-lite"/>
    </source>
</evidence>
<dbReference type="PROSITE" id="PS50234">
    <property type="entry name" value="VWFA"/>
    <property type="match status" value="1"/>
</dbReference>
<dbReference type="SMART" id="SM00609">
    <property type="entry name" value="VIT"/>
    <property type="match status" value="1"/>
</dbReference>
<dbReference type="PANTHER" id="PTHR46530">
    <property type="entry name" value="PROTEIN MONO-ADP-RIBOSYLTRANSFERASE PARP4"/>
    <property type="match status" value="1"/>
</dbReference>
<dbReference type="SMART" id="SM00292">
    <property type="entry name" value="BRCT"/>
    <property type="match status" value="1"/>
</dbReference>
<dbReference type="GO" id="GO:0016779">
    <property type="term" value="F:nucleotidyltransferase activity"/>
    <property type="evidence" value="ECO:0007669"/>
    <property type="project" value="UniProtKB-KW"/>
</dbReference>
<dbReference type="SUPFAM" id="SSF53300">
    <property type="entry name" value="vWA-like"/>
    <property type="match status" value="1"/>
</dbReference>
<dbReference type="InterPro" id="IPR036465">
    <property type="entry name" value="vWFA_dom_sf"/>
</dbReference>
<keyword evidence="5 8" id="KW-0520">NAD</keyword>
<evidence type="ECO:0000256" key="4">
    <source>
        <dbReference type="ARBA" id="ARBA00022695"/>
    </source>
</evidence>
<dbReference type="PROSITE" id="PS51059">
    <property type="entry name" value="PARP_CATALYTIC"/>
    <property type="match status" value="1"/>
</dbReference>
<comment type="subcellular location">
    <subcellularLocation>
        <location evidence="1">Nucleus</location>
    </subcellularLocation>
</comment>
<dbReference type="GO" id="GO:0005737">
    <property type="term" value="C:cytoplasm"/>
    <property type="evidence" value="ECO:0007669"/>
    <property type="project" value="TreeGrafter"/>
</dbReference>
<accession>A0A3M6TE90</accession>
<feature type="region of interest" description="Disordered" evidence="9">
    <location>
        <begin position="1374"/>
        <end position="1404"/>
    </location>
</feature>
<dbReference type="Gene3D" id="3.90.228.10">
    <property type="match status" value="1"/>
</dbReference>
<dbReference type="SUPFAM" id="SSF56399">
    <property type="entry name" value="ADP-ribosylation"/>
    <property type="match status" value="1"/>
</dbReference>
<dbReference type="OrthoDB" id="1729737at2759"/>
<dbReference type="Pfam" id="PF13768">
    <property type="entry name" value="VWA_3"/>
    <property type="match status" value="2"/>
</dbReference>
<feature type="domain" description="VWFA" evidence="11">
    <location>
        <begin position="860"/>
        <end position="1107"/>
    </location>
</feature>
<evidence type="ECO:0000256" key="3">
    <source>
        <dbReference type="ARBA" id="ARBA00022679"/>
    </source>
</evidence>
<dbReference type="InterPro" id="IPR012317">
    <property type="entry name" value="Poly(ADP-ribose)pol_cat_dom"/>
</dbReference>
<protein>
    <recommendedName>
        <fullName evidence="8">Poly [ADP-ribose] polymerase</fullName>
        <shortName evidence="8">PARP</shortName>
        <ecNumber evidence="8">2.4.2.-</ecNumber>
    </recommendedName>
</protein>
<dbReference type="GO" id="GO:0003950">
    <property type="term" value="F:NAD+ poly-ADP-ribosyltransferase activity"/>
    <property type="evidence" value="ECO:0007669"/>
    <property type="project" value="UniProtKB-UniRule"/>
</dbReference>
<dbReference type="InterPro" id="IPR001357">
    <property type="entry name" value="BRCT_dom"/>
</dbReference>
<dbReference type="Pfam" id="PF00533">
    <property type="entry name" value="BRCT"/>
    <property type="match status" value="1"/>
</dbReference>
<dbReference type="Gene3D" id="1.20.142.10">
    <property type="entry name" value="Poly(ADP-ribose) polymerase, regulatory domain"/>
    <property type="match status" value="1"/>
</dbReference>
<keyword evidence="3 8" id="KW-0808">Transferase</keyword>
<evidence type="ECO:0000256" key="5">
    <source>
        <dbReference type="ARBA" id="ARBA00023027"/>
    </source>
</evidence>
<evidence type="ECO:0000259" key="11">
    <source>
        <dbReference type="PROSITE" id="PS50234"/>
    </source>
</evidence>
<dbReference type="PROSITE" id="PS50172">
    <property type="entry name" value="BRCT"/>
    <property type="match status" value="1"/>
</dbReference>
<feature type="domain" description="PARP alpha-helical" evidence="13">
    <location>
        <begin position="265"/>
        <end position="389"/>
    </location>
</feature>
<dbReference type="InterPro" id="IPR013694">
    <property type="entry name" value="VIT"/>
</dbReference>
<dbReference type="GO" id="GO:0005634">
    <property type="term" value="C:nucleus"/>
    <property type="evidence" value="ECO:0007669"/>
    <property type="project" value="UniProtKB-SubCell"/>
</dbReference>
<dbReference type="InterPro" id="IPR031273">
    <property type="entry name" value="PARP4"/>
</dbReference>
<evidence type="ECO:0000259" key="12">
    <source>
        <dbReference type="PROSITE" id="PS51059"/>
    </source>
</evidence>
<proteinExistence type="inferred from homology"/>
<dbReference type="STRING" id="46731.A0A3M6TE90"/>
<evidence type="ECO:0000259" key="14">
    <source>
        <dbReference type="PROSITE" id="PS51468"/>
    </source>
</evidence>
<feature type="domain" description="PARP catalytic" evidence="12">
    <location>
        <begin position="394"/>
        <end position="595"/>
    </location>
</feature>
<dbReference type="SUPFAM" id="SSF47587">
    <property type="entry name" value="Domain of poly(ADP-ribose) polymerase"/>
    <property type="match status" value="1"/>
</dbReference>